<feature type="binding site" evidence="7 9">
    <location>
        <position position="162"/>
    </location>
    <ligand>
        <name>substrate</name>
    </ligand>
</feature>
<sequence>MTTPVTVTVTGAAGMIGYSLLFRTGAGQLLGADTPIRLRLLEVPQAVRVAEGVAMELDDCAFPLLVDVEITDDPKVAFDGANLAVLVGARPRSKGMERSDLLGANGAIFGPQGRAINDRAADDVRVLVVGNPANTNALIAASHAPDVPKERFSAMTRLDHNRAMAQLARHVGVRSSQVRRMSIWGNHSGTQYPDVFHTVVDGRPGAELAGDTQWLTDEFIPTVAQRGAAIIEARGASSQASAADAAISHVRDWFRGTPDGDWTSAGVWSTGHYGVPDGLMCSFPVTSDGKGWTVVDDLEHGEFSRGRIDASIAELVEEREAVRALGLI</sequence>
<evidence type="ECO:0000256" key="9">
    <source>
        <dbReference type="PIRSR" id="PIRSR000102-2"/>
    </source>
</evidence>
<keyword evidence="15" id="KW-1185">Reference proteome</keyword>
<feature type="binding site" evidence="7 10">
    <location>
        <begin position="11"/>
        <end position="17"/>
    </location>
    <ligand>
        <name>NAD(+)</name>
        <dbReference type="ChEBI" id="CHEBI:57540"/>
    </ligand>
</feature>
<dbReference type="EC" id="1.1.1.37" evidence="2 7"/>
<dbReference type="HAMAP" id="MF_01517">
    <property type="entry name" value="Malate_dehydrog_2"/>
    <property type="match status" value="1"/>
</dbReference>
<dbReference type="InterPro" id="IPR010945">
    <property type="entry name" value="Malate_DH_type2"/>
</dbReference>
<reference evidence="14 15" key="1">
    <citation type="submission" date="2019-02" db="EMBL/GenBank/DDBJ databases">
        <title>Sequencing the genomes of 1000 actinobacteria strains.</title>
        <authorList>
            <person name="Klenk H.-P."/>
        </authorList>
    </citation>
    <scope>NUCLEOTIDE SEQUENCE [LARGE SCALE GENOMIC DNA]</scope>
    <source>
        <strain evidence="14 15">DSM 16932</strain>
    </source>
</reference>
<feature type="binding site" evidence="7">
    <location>
        <position position="112"/>
    </location>
    <ligand>
        <name>NAD(+)</name>
        <dbReference type="ChEBI" id="CHEBI:57540"/>
    </ligand>
</feature>
<dbReference type="PROSITE" id="PS00068">
    <property type="entry name" value="MDH"/>
    <property type="match status" value="1"/>
</dbReference>
<dbReference type="InterPro" id="IPR001252">
    <property type="entry name" value="Malate_DH_AS"/>
</dbReference>
<keyword evidence="7 11" id="KW-0816">Tricarboxylic acid cycle</keyword>
<dbReference type="Pfam" id="PF02866">
    <property type="entry name" value="Ldh_1_C"/>
    <property type="match status" value="1"/>
</dbReference>
<keyword evidence="5 7" id="KW-0520">NAD</keyword>
<comment type="caution">
    <text evidence="14">The sequence shown here is derived from an EMBL/GenBank/DDBJ whole genome shotgun (WGS) entry which is preliminary data.</text>
</comment>
<evidence type="ECO:0000259" key="13">
    <source>
        <dbReference type="Pfam" id="PF02866"/>
    </source>
</evidence>
<dbReference type="GO" id="GO:0006099">
    <property type="term" value="P:tricarboxylic acid cycle"/>
    <property type="evidence" value="ECO:0007669"/>
    <property type="project" value="UniProtKB-UniRule"/>
</dbReference>
<dbReference type="InterPro" id="IPR001557">
    <property type="entry name" value="L-lactate/malate_DH"/>
</dbReference>
<feature type="domain" description="Lactate/malate dehydrogenase C-terminal" evidence="13">
    <location>
        <begin position="156"/>
        <end position="322"/>
    </location>
</feature>
<dbReference type="Gene3D" id="3.40.50.720">
    <property type="entry name" value="NAD(P)-binding Rossmann-like Domain"/>
    <property type="match status" value="1"/>
</dbReference>
<feature type="binding site" evidence="7 10">
    <location>
        <begin position="129"/>
        <end position="131"/>
    </location>
    <ligand>
        <name>NAD(+)</name>
        <dbReference type="ChEBI" id="CHEBI:57540"/>
    </ligand>
</feature>
<gene>
    <name evidence="7" type="primary">mdh</name>
    <name evidence="14" type="ORF">EV386_3612</name>
</gene>
<dbReference type="GO" id="GO:0006108">
    <property type="term" value="P:malate metabolic process"/>
    <property type="evidence" value="ECO:0007669"/>
    <property type="project" value="InterPro"/>
</dbReference>
<dbReference type="NCBIfam" id="TIGR01759">
    <property type="entry name" value="MalateDH-SF1"/>
    <property type="match status" value="1"/>
</dbReference>
<feature type="active site" description="Proton acceptor" evidence="7 8">
    <location>
        <position position="187"/>
    </location>
</feature>
<dbReference type="OrthoDB" id="9802969at2"/>
<evidence type="ECO:0000256" key="8">
    <source>
        <dbReference type="PIRSR" id="PIRSR000102-1"/>
    </source>
</evidence>
<dbReference type="InterPro" id="IPR001236">
    <property type="entry name" value="Lactate/malate_DH_N"/>
</dbReference>
<feature type="binding site" evidence="7 9">
    <location>
        <position position="98"/>
    </location>
    <ligand>
        <name>substrate</name>
    </ligand>
</feature>
<dbReference type="PANTHER" id="PTHR23382">
    <property type="entry name" value="MALATE DEHYDROGENASE"/>
    <property type="match status" value="1"/>
</dbReference>
<dbReference type="CDD" id="cd01338">
    <property type="entry name" value="MDH_chloroplast-like"/>
    <property type="match status" value="1"/>
</dbReference>
<keyword evidence="4 7" id="KW-0560">Oxidoreductase</keyword>
<evidence type="ECO:0000256" key="7">
    <source>
        <dbReference type="HAMAP-Rule" id="MF_01517"/>
    </source>
</evidence>
<feature type="domain" description="Lactate/malate dehydrogenase N-terminal" evidence="12">
    <location>
        <begin position="6"/>
        <end position="149"/>
    </location>
</feature>
<proteinExistence type="inferred from homology"/>
<feature type="binding site" evidence="7 9">
    <location>
        <position position="131"/>
    </location>
    <ligand>
        <name>substrate</name>
    </ligand>
</feature>
<evidence type="ECO:0000256" key="1">
    <source>
        <dbReference type="ARBA" id="ARBA00009613"/>
    </source>
</evidence>
<feature type="binding site" evidence="7 10">
    <location>
        <position position="105"/>
    </location>
    <ligand>
        <name>NAD(+)</name>
        <dbReference type="ChEBI" id="CHEBI:57540"/>
    </ligand>
</feature>
<dbReference type="InterPro" id="IPR036291">
    <property type="entry name" value="NAD(P)-bd_dom_sf"/>
</dbReference>
<protein>
    <recommendedName>
        <fullName evidence="3 7">Malate dehydrogenase</fullName>
        <ecNumber evidence="2 7">1.1.1.37</ecNumber>
    </recommendedName>
</protein>
<evidence type="ECO:0000256" key="2">
    <source>
        <dbReference type="ARBA" id="ARBA00012995"/>
    </source>
</evidence>
<evidence type="ECO:0000256" key="3">
    <source>
        <dbReference type="ARBA" id="ARBA00020382"/>
    </source>
</evidence>
<dbReference type="Proteomes" id="UP000293852">
    <property type="component" value="Unassembled WGS sequence"/>
</dbReference>
<evidence type="ECO:0000259" key="12">
    <source>
        <dbReference type="Pfam" id="PF00056"/>
    </source>
</evidence>
<accession>A0A4Q7MAI7</accession>
<dbReference type="Pfam" id="PF00056">
    <property type="entry name" value="Ldh_1_N"/>
    <property type="match status" value="1"/>
</dbReference>
<comment type="similarity">
    <text evidence="1 7">Belongs to the LDH/MDH superfamily. MDH type 2 family.</text>
</comment>
<dbReference type="SUPFAM" id="SSF56327">
    <property type="entry name" value="LDH C-terminal domain-like"/>
    <property type="match status" value="1"/>
</dbReference>
<dbReference type="FunFam" id="3.90.110.10:FF:000002">
    <property type="entry name" value="Malate dehydrogenase"/>
    <property type="match status" value="1"/>
</dbReference>
<dbReference type="RefSeq" id="WP_130416634.1">
    <property type="nucleotide sequence ID" value="NZ_SGWX01000001.1"/>
</dbReference>
<name>A0A4Q7MAI7_9MICO</name>
<evidence type="ECO:0000313" key="15">
    <source>
        <dbReference type="Proteomes" id="UP000293852"/>
    </source>
</evidence>
<dbReference type="NCBIfam" id="NF003916">
    <property type="entry name" value="PRK05442.1"/>
    <property type="match status" value="1"/>
</dbReference>
<dbReference type="InterPro" id="IPR015955">
    <property type="entry name" value="Lactate_DH/Glyco_Ohase_4_C"/>
</dbReference>
<evidence type="ECO:0000256" key="4">
    <source>
        <dbReference type="ARBA" id="ARBA00023002"/>
    </source>
</evidence>
<dbReference type="FunFam" id="3.40.50.720:FF:000010">
    <property type="entry name" value="Malate dehydrogenase"/>
    <property type="match status" value="1"/>
</dbReference>
<dbReference type="InterPro" id="IPR022383">
    <property type="entry name" value="Lactate/malate_DH_C"/>
</dbReference>
<evidence type="ECO:0000256" key="6">
    <source>
        <dbReference type="ARBA" id="ARBA00048313"/>
    </source>
</evidence>
<dbReference type="AlphaFoldDB" id="A0A4Q7MAI7"/>
<dbReference type="EMBL" id="SGWX01000001">
    <property type="protein sequence ID" value="RZS63249.1"/>
    <property type="molecule type" value="Genomic_DNA"/>
</dbReference>
<dbReference type="GO" id="GO:0030060">
    <property type="term" value="F:L-malate dehydrogenase (NAD+) activity"/>
    <property type="evidence" value="ECO:0007669"/>
    <property type="project" value="UniProtKB-UniRule"/>
</dbReference>
<comment type="function">
    <text evidence="7">Catalyzes the reversible oxidation of malate to oxaloacetate.</text>
</comment>
<dbReference type="Gene3D" id="3.90.110.10">
    <property type="entry name" value="Lactate dehydrogenase/glycoside hydrolase, family 4, C-terminal"/>
    <property type="match status" value="1"/>
</dbReference>
<evidence type="ECO:0000256" key="10">
    <source>
        <dbReference type="PIRSR" id="PIRSR000102-3"/>
    </source>
</evidence>
<dbReference type="PIRSF" id="PIRSF000102">
    <property type="entry name" value="Lac_mal_DH"/>
    <property type="match status" value="1"/>
</dbReference>
<evidence type="ECO:0000313" key="14">
    <source>
        <dbReference type="EMBL" id="RZS63249.1"/>
    </source>
</evidence>
<comment type="catalytic activity">
    <reaction evidence="6 7 11">
        <text>(S)-malate + NAD(+) = oxaloacetate + NADH + H(+)</text>
        <dbReference type="Rhea" id="RHEA:21432"/>
        <dbReference type="ChEBI" id="CHEBI:15378"/>
        <dbReference type="ChEBI" id="CHEBI:15589"/>
        <dbReference type="ChEBI" id="CHEBI:16452"/>
        <dbReference type="ChEBI" id="CHEBI:57540"/>
        <dbReference type="ChEBI" id="CHEBI:57945"/>
        <dbReference type="EC" id="1.1.1.37"/>
    </reaction>
</comment>
<evidence type="ECO:0000256" key="11">
    <source>
        <dbReference type="RuleBase" id="RU000422"/>
    </source>
</evidence>
<feature type="binding site" evidence="7 9">
    <location>
        <position position="92"/>
    </location>
    <ligand>
        <name>substrate</name>
    </ligand>
</feature>
<evidence type="ECO:0000256" key="5">
    <source>
        <dbReference type="ARBA" id="ARBA00023027"/>
    </source>
</evidence>
<dbReference type="SUPFAM" id="SSF51735">
    <property type="entry name" value="NAD(P)-binding Rossmann-fold domains"/>
    <property type="match status" value="1"/>
</dbReference>
<organism evidence="14 15">
    <name type="scientific">Xylanimonas ulmi</name>
    <dbReference type="NCBI Taxonomy" id="228973"/>
    <lineage>
        <taxon>Bacteria</taxon>
        <taxon>Bacillati</taxon>
        <taxon>Actinomycetota</taxon>
        <taxon>Actinomycetes</taxon>
        <taxon>Micrococcales</taxon>
        <taxon>Promicromonosporaceae</taxon>
        <taxon>Xylanimonas</taxon>
    </lineage>
</organism>